<dbReference type="EMBL" id="GEBQ01016975">
    <property type="protein sequence ID" value="JAT23002.1"/>
    <property type="molecule type" value="Transcribed_RNA"/>
</dbReference>
<comment type="cofactor">
    <cofactor evidence="1">
        <name>a divalent metal cation</name>
        <dbReference type="ChEBI" id="CHEBI:60240"/>
    </cofactor>
</comment>
<reference evidence="9" key="1">
    <citation type="submission" date="2015-11" db="EMBL/GenBank/DDBJ databases">
        <title>De novo transcriptome assembly of four potential Pierce s Disease insect vectors from Arizona vineyards.</title>
        <authorList>
            <person name="Tassone E.E."/>
        </authorList>
    </citation>
    <scope>NUCLEOTIDE SEQUENCE</scope>
</reference>
<dbReference type="GO" id="GO:0005634">
    <property type="term" value="C:nucleus"/>
    <property type="evidence" value="ECO:0007669"/>
    <property type="project" value="UniProtKB-SubCell"/>
</dbReference>
<dbReference type="InterPro" id="IPR027806">
    <property type="entry name" value="HARBI1_dom"/>
</dbReference>
<dbReference type="InterPro" id="IPR045249">
    <property type="entry name" value="HARBI1-like"/>
</dbReference>
<sequence length="212" mass="23942">MAVVDDAYCFTYIDIGTNGRVSDGGVFAKSGFINAIDSKNLKLPDNALFVADDAFPLREYIMKPYTTRCGPLTLKQKVFNYRLSRARRIVENAFGILAARFRIFERPIPLTPEKIDSIVKACVTIHNWLRIKSPGVYFYRGCVDEENIDTGEIVPGSWRQAVQNEGLMSVKDTSKPRNPTKAAKQVRDNLADWFMGDGSVNWQLQFIHDKGV</sequence>
<keyword evidence="5" id="KW-0479">Metal-binding</keyword>
<dbReference type="AlphaFoldDB" id="A0A1B6LH18"/>
<feature type="domain" description="DDE Tnp4" evidence="8">
    <location>
        <begin position="2"/>
        <end position="127"/>
    </location>
</feature>
<dbReference type="GO" id="GO:0016787">
    <property type="term" value="F:hydrolase activity"/>
    <property type="evidence" value="ECO:0007669"/>
    <property type="project" value="UniProtKB-KW"/>
</dbReference>
<keyword evidence="4" id="KW-0540">Nuclease</keyword>
<dbReference type="GO" id="GO:0046872">
    <property type="term" value="F:metal ion binding"/>
    <property type="evidence" value="ECO:0007669"/>
    <property type="project" value="UniProtKB-KW"/>
</dbReference>
<dbReference type="Pfam" id="PF13359">
    <property type="entry name" value="DDE_Tnp_4"/>
    <property type="match status" value="1"/>
</dbReference>
<name>A0A1B6LH18_9HEMI</name>
<comment type="subcellular location">
    <subcellularLocation>
        <location evidence="2">Nucleus</location>
    </subcellularLocation>
</comment>
<evidence type="ECO:0000256" key="7">
    <source>
        <dbReference type="ARBA" id="ARBA00023242"/>
    </source>
</evidence>
<keyword evidence="6" id="KW-0378">Hydrolase</keyword>
<evidence type="ECO:0000256" key="2">
    <source>
        <dbReference type="ARBA" id="ARBA00004123"/>
    </source>
</evidence>
<evidence type="ECO:0000313" key="9">
    <source>
        <dbReference type="EMBL" id="JAT23002.1"/>
    </source>
</evidence>
<evidence type="ECO:0000256" key="1">
    <source>
        <dbReference type="ARBA" id="ARBA00001968"/>
    </source>
</evidence>
<evidence type="ECO:0000256" key="3">
    <source>
        <dbReference type="ARBA" id="ARBA00006958"/>
    </source>
</evidence>
<evidence type="ECO:0000256" key="4">
    <source>
        <dbReference type="ARBA" id="ARBA00022722"/>
    </source>
</evidence>
<dbReference type="PANTHER" id="PTHR22930">
    <property type="match status" value="1"/>
</dbReference>
<dbReference type="PANTHER" id="PTHR22930:SF269">
    <property type="entry name" value="NUCLEASE HARBI1-LIKE PROTEIN"/>
    <property type="match status" value="1"/>
</dbReference>
<dbReference type="GO" id="GO:0004518">
    <property type="term" value="F:nuclease activity"/>
    <property type="evidence" value="ECO:0007669"/>
    <property type="project" value="UniProtKB-KW"/>
</dbReference>
<evidence type="ECO:0000256" key="6">
    <source>
        <dbReference type="ARBA" id="ARBA00022801"/>
    </source>
</evidence>
<evidence type="ECO:0000259" key="8">
    <source>
        <dbReference type="Pfam" id="PF13359"/>
    </source>
</evidence>
<protein>
    <recommendedName>
        <fullName evidence="8">DDE Tnp4 domain-containing protein</fullName>
    </recommendedName>
</protein>
<evidence type="ECO:0000256" key="5">
    <source>
        <dbReference type="ARBA" id="ARBA00022723"/>
    </source>
</evidence>
<keyword evidence="7" id="KW-0539">Nucleus</keyword>
<organism evidence="9">
    <name type="scientific">Graphocephala atropunctata</name>
    <dbReference type="NCBI Taxonomy" id="36148"/>
    <lineage>
        <taxon>Eukaryota</taxon>
        <taxon>Metazoa</taxon>
        <taxon>Ecdysozoa</taxon>
        <taxon>Arthropoda</taxon>
        <taxon>Hexapoda</taxon>
        <taxon>Insecta</taxon>
        <taxon>Pterygota</taxon>
        <taxon>Neoptera</taxon>
        <taxon>Paraneoptera</taxon>
        <taxon>Hemiptera</taxon>
        <taxon>Auchenorrhyncha</taxon>
        <taxon>Membracoidea</taxon>
        <taxon>Cicadellidae</taxon>
        <taxon>Cicadellinae</taxon>
        <taxon>Cicadellini</taxon>
        <taxon>Graphocephala</taxon>
    </lineage>
</organism>
<accession>A0A1B6LH18</accession>
<proteinExistence type="inferred from homology"/>
<comment type="similarity">
    <text evidence="3">Belongs to the HARBI1 family.</text>
</comment>
<gene>
    <name evidence="9" type="ORF">g.51524</name>
</gene>